<dbReference type="EC" id="2.7.1.23" evidence="8"/>
<organism evidence="9 10">
    <name type="scientific">Halapricum desulfuricans</name>
    <dbReference type="NCBI Taxonomy" id="2841257"/>
    <lineage>
        <taxon>Archaea</taxon>
        <taxon>Methanobacteriati</taxon>
        <taxon>Methanobacteriota</taxon>
        <taxon>Stenosarchaea group</taxon>
        <taxon>Halobacteria</taxon>
        <taxon>Halobacteriales</taxon>
        <taxon>Haloarculaceae</taxon>
        <taxon>Halapricum</taxon>
    </lineage>
</organism>
<evidence type="ECO:0000313" key="9">
    <source>
        <dbReference type="EMBL" id="QSG15811.1"/>
    </source>
</evidence>
<comment type="caution">
    <text evidence="8">Lacks conserved residue(s) required for the propagation of feature annotation.</text>
</comment>
<keyword evidence="4 8" id="KW-0418">Kinase</keyword>
<dbReference type="Proteomes" id="UP000663292">
    <property type="component" value="Chromosome"/>
</dbReference>
<dbReference type="HAMAP" id="MF_00361">
    <property type="entry name" value="NAD_kinase"/>
    <property type="match status" value="1"/>
</dbReference>
<evidence type="ECO:0000256" key="6">
    <source>
        <dbReference type="ARBA" id="ARBA00022857"/>
    </source>
</evidence>
<dbReference type="GO" id="GO:0019674">
    <property type="term" value="P:NAD+ metabolic process"/>
    <property type="evidence" value="ECO:0007669"/>
    <property type="project" value="InterPro"/>
</dbReference>
<sequence length="290" mass="30310">MQLGIVGQKGNPRAQSLVEAIGRSFRDDGVEVLVDSVTAETLADEQGRGYGPSGSERFEPDAIAVQDLDTCDLVVCIGGDGTFLYAARGVGDTPIMGVNLGEVGFLNAIAPDDAIETVHEVVDDLRTDGETSTREMSRVQASGEGWELPPALNEVVIQGPQRGHGNGVGVTVRVDGSLYTSGHADGVLVATPTGSTAYNLSEAGPLVHPDVDALVVTEMAAELEMPPLVVGEDSQITVRVEGDDSATVVSDGRVSRDIDTPSQITLQRAEDSVRVAGPPLDFFTALGKLE</sequence>
<protein>
    <recommendedName>
        <fullName evidence="8">NAD kinase</fullName>
        <ecNumber evidence="8">2.7.1.23</ecNumber>
    </recommendedName>
    <alternativeName>
        <fullName evidence="8">ATP-dependent NAD kinase</fullName>
    </alternativeName>
</protein>
<proteinExistence type="inferred from homology"/>
<feature type="active site" description="Proton acceptor" evidence="8">
    <location>
        <position position="80"/>
    </location>
</feature>
<keyword evidence="1 8" id="KW-0963">Cytoplasm</keyword>
<dbReference type="PANTHER" id="PTHR20275">
    <property type="entry name" value="NAD KINASE"/>
    <property type="match status" value="1"/>
</dbReference>
<feature type="binding site" evidence="8">
    <location>
        <position position="183"/>
    </location>
    <ligand>
        <name>NAD(+)</name>
        <dbReference type="ChEBI" id="CHEBI:57540"/>
    </ligand>
</feature>
<comment type="cofactor">
    <cofactor evidence="8">
        <name>a divalent metal cation</name>
        <dbReference type="ChEBI" id="CHEBI:60240"/>
    </cofactor>
</comment>
<feature type="binding site" evidence="8">
    <location>
        <begin position="196"/>
        <end position="201"/>
    </location>
    <ligand>
        <name>NAD(+)</name>
        <dbReference type="ChEBI" id="CHEBI:57540"/>
    </ligand>
</feature>
<feature type="binding site" evidence="8">
    <location>
        <position position="220"/>
    </location>
    <ligand>
        <name>NAD(+)</name>
        <dbReference type="ChEBI" id="CHEBI:57540"/>
    </ligand>
</feature>
<keyword evidence="7 8" id="KW-0520">NAD</keyword>
<dbReference type="GeneID" id="68858934"/>
<reference evidence="9 10" key="1">
    <citation type="submission" date="2020-11" db="EMBL/GenBank/DDBJ databases">
        <title>Carbohydrate-dependent, anaerobic sulfur respiration: A novel catabolism in halophilic archaea.</title>
        <authorList>
            <person name="Sorokin D.Y."/>
            <person name="Messina E."/>
            <person name="Smedile F."/>
            <person name="La Cono V."/>
            <person name="Hallsworth J.E."/>
            <person name="Yakimov M.M."/>
        </authorList>
    </citation>
    <scope>NUCLEOTIDE SEQUENCE [LARGE SCALE GENOMIC DNA]</scope>
    <source>
        <strain evidence="9 10">HSR-Est</strain>
    </source>
</reference>
<evidence type="ECO:0000256" key="3">
    <source>
        <dbReference type="ARBA" id="ARBA00022741"/>
    </source>
</evidence>
<dbReference type="GO" id="GO:0003951">
    <property type="term" value="F:NAD+ kinase activity"/>
    <property type="evidence" value="ECO:0007669"/>
    <property type="project" value="UniProtKB-UniRule"/>
</dbReference>
<dbReference type="Pfam" id="PF01513">
    <property type="entry name" value="NAD_kinase"/>
    <property type="match status" value="1"/>
</dbReference>
<dbReference type="SUPFAM" id="SSF111331">
    <property type="entry name" value="NAD kinase/diacylglycerol kinase-like"/>
    <property type="match status" value="1"/>
</dbReference>
<dbReference type="Gene3D" id="2.60.200.30">
    <property type="entry name" value="Probable inorganic polyphosphate/atp-NAD kinase, domain 2"/>
    <property type="match status" value="1"/>
</dbReference>
<keyword evidence="2 8" id="KW-0808">Transferase</keyword>
<evidence type="ECO:0000256" key="2">
    <source>
        <dbReference type="ARBA" id="ARBA00022679"/>
    </source>
</evidence>
<gene>
    <name evidence="9" type="primary">nadF2</name>
    <name evidence="8" type="synonym">nadK</name>
    <name evidence="9" type="ORF">HSEST_2299</name>
</gene>
<evidence type="ECO:0000256" key="4">
    <source>
        <dbReference type="ARBA" id="ARBA00022777"/>
    </source>
</evidence>
<dbReference type="GO" id="GO:0046872">
    <property type="term" value="F:metal ion binding"/>
    <property type="evidence" value="ECO:0007669"/>
    <property type="project" value="UniProtKB-UniRule"/>
</dbReference>
<name>A0A897NU85_9EURY</name>
<dbReference type="GO" id="GO:0005737">
    <property type="term" value="C:cytoplasm"/>
    <property type="evidence" value="ECO:0007669"/>
    <property type="project" value="UniProtKB-SubCell"/>
</dbReference>
<keyword evidence="5 8" id="KW-0067">ATP-binding</keyword>
<dbReference type="GO" id="GO:0006741">
    <property type="term" value="P:NADP+ biosynthetic process"/>
    <property type="evidence" value="ECO:0007669"/>
    <property type="project" value="UniProtKB-UniRule"/>
</dbReference>
<comment type="function">
    <text evidence="8">Involved in the regulation of the intracellular balance of NAD and NADP, and is a key enzyme in the biosynthesis of NADP. Catalyzes specifically the phosphorylation on 2'-hydroxyl of the adenosine moiety of NAD to yield NADP.</text>
</comment>
<comment type="subcellular location">
    <subcellularLocation>
        <location evidence="8">Cytoplasm</location>
    </subcellularLocation>
</comment>
<dbReference type="GO" id="GO:0005524">
    <property type="term" value="F:ATP binding"/>
    <property type="evidence" value="ECO:0007669"/>
    <property type="project" value="UniProtKB-KW"/>
</dbReference>
<keyword evidence="3 8" id="KW-0547">Nucleotide-binding</keyword>
<comment type="catalytic activity">
    <reaction evidence="8">
        <text>NAD(+) + ATP = ADP + NADP(+) + H(+)</text>
        <dbReference type="Rhea" id="RHEA:18629"/>
        <dbReference type="ChEBI" id="CHEBI:15378"/>
        <dbReference type="ChEBI" id="CHEBI:30616"/>
        <dbReference type="ChEBI" id="CHEBI:57540"/>
        <dbReference type="ChEBI" id="CHEBI:58349"/>
        <dbReference type="ChEBI" id="CHEBI:456216"/>
        <dbReference type="EC" id="2.7.1.23"/>
    </reaction>
</comment>
<evidence type="ECO:0000256" key="1">
    <source>
        <dbReference type="ARBA" id="ARBA00022490"/>
    </source>
</evidence>
<dbReference type="InterPro" id="IPR017438">
    <property type="entry name" value="ATP-NAD_kinase_N"/>
</dbReference>
<feature type="binding site" evidence="8">
    <location>
        <position position="185"/>
    </location>
    <ligand>
        <name>NAD(+)</name>
        <dbReference type="ChEBI" id="CHEBI:57540"/>
    </ligand>
</feature>
<dbReference type="Gene3D" id="3.40.50.10330">
    <property type="entry name" value="Probable inorganic polyphosphate/atp-NAD kinase, domain 1"/>
    <property type="match status" value="1"/>
</dbReference>
<evidence type="ECO:0000313" key="10">
    <source>
        <dbReference type="Proteomes" id="UP000663292"/>
    </source>
</evidence>
<evidence type="ECO:0000256" key="7">
    <source>
        <dbReference type="ARBA" id="ARBA00023027"/>
    </source>
</evidence>
<comment type="similarity">
    <text evidence="8">Belongs to the NAD kinase family.</text>
</comment>
<evidence type="ECO:0000256" key="5">
    <source>
        <dbReference type="ARBA" id="ARBA00022840"/>
    </source>
</evidence>
<dbReference type="EMBL" id="CP064791">
    <property type="protein sequence ID" value="QSG15811.1"/>
    <property type="molecule type" value="Genomic_DNA"/>
</dbReference>
<feature type="binding site" evidence="8">
    <location>
        <begin position="80"/>
        <end position="81"/>
    </location>
    <ligand>
        <name>NAD(+)</name>
        <dbReference type="ChEBI" id="CHEBI:57540"/>
    </ligand>
</feature>
<keyword evidence="10" id="KW-1185">Reference proteome</keyword>
<dbReference type="Pfam" id="PF20143">
    <property type="entry name" value="NAD_kinase_C"/>
    <property type="match status" value="1"/>
</dbReference>
<dbReference type="InterPro" id="IPR017437">
    <property type="entry name" value="ATP-NAD_kinase_PpnK-typ_C"/>
</dbReference>
<dbReference type="InterPro" id="IPR016064">
    <property type="entry name" value="NAD/diacylglycerol_kinase_sf"/>
</dbReference>
<keyword evidence="6 8" id="KW-0521">NADP</keyword>
<accession>A0A897NU85</accession>
<dbReference type="AlphaFoldDB" id="A0A897NU85"/>
<feature type="binding site" evidence="8">
    <location>
        <begin position="153"/>
        <end position="154"/>
    </location>
    <ligand>
        <name>NAD(+)</name>
        <dbReference type="ChEBI" id="CHEBI:57540"/>
    </ligand>
</feature>
<dbReference type="PANTHER" id="PTHR20275:SF43">
    <property type="entry name" value="BIFUNCTIONAL NADP PHOSPHATASE_NAD KINASE"/>
    <property type="match status" value="1"/>
</dbReference>
<evidence type="ECO:0000256" key="8">
    <source>
        <dbReference type="HAMAP-Rule" id="MF_00361"/>
    </source>
</evidence>
<dbReference type="InterPro" id="IPR002504">
    <property type="entry name" value="NADK"/>
</dbReference>
<dbReference type="RefSeq" id="WP_229121065.1">
    <property type="nucleotide sequence ID" value="NZ_CP064791.1"/>
</dbReference>